<evidence type="ECO:0000313" key="5">
    <source>
        <dbReference type="EMBL" id="MFD1191150.1"/>
    </source>
</evidence>
<evidence type="ECO:0000256" key="3">
    <source>
        <dbReference type="ARBA" id="ARBA00023163"/>
    </source>
</evidence>
<dbReference type="CDD" id="cd00090">
    <property type="entry name" value="HTH_ARSR"/>
    <property type="match status" value="1"/>
</dbReference>
<dbReference type="InterPro" id="IPR011991">
    <property type="entry name" value="ArsR-like_HTH"/>
</dbReference>
<keyword evidence="1" id="KW-0805">Transcription regulation</keyword>
<dbReference type="InterPro" id="IPR000835">
    <property type="entry name" value="HTH_MarR-typ"/>
</dbReference>
<dbReference type="Pfam" id="PF12802">
    <property type="entry name" value="MarR_2"/>
    <property type="match status" value="1"/>
</dbReference>
<comment type="caution">
    <text evidence="5">The sequence shown here is derived from an EMBL/GenBank/DDBJ whole genome shotgun (WGS) entry which is preliminary data.</text>
</comment>
<protein>
    <submittedName>
        <fullName evidence="5">MarR family winged helix-turn-helix transcriptional regulator</fullName>
    </submittedName>
</protein>
<dbReference type="Proteomes" id="UP001597216">
    <property type="component" value="Unassembled WGS sequence"/>
</dbReference>
<evidence type="ECO:0000256" key="1">
    <source>
        <dbReference type="ARBA" id="ARBA00023015"/>
    </source>
</evidence>
<evidence type="ECO:0000256" key="2">
    <source>
        <dbReference type="ARBA" id="ARBA00023125"/>
    </source>
</evidence>
<name>A0ABW3T680_9CAUL</name>
<organism evidence="5 6">
    <name type="scientific">Phenylobacterium conjunctum</name>
    <dbReference type="NCBI Taxonomy" id="1298959"/>
    <lineage>
        <taxon>Bacteria</taxon>
        <taxon>Pseudomonadati</taxon>
        <taxon>Pseudomonadota</taxon>
        <taxon>Alphaproteobacteria</taxon>
        <taxon>Caulobacterales</taxon>
        <taxon>Caulobacteraceae</taxon>
        <taxon>Phenylobacterium</taxon>
    </lineage>
</organism>
<dbReference type="InterPro" id="IPR036388">
    <property type="entry name" value="WH-like_DNA-bd_sf"/>
</dbReference>
<dbReference type="EMBL" id="JBHTLQ010000022">
    <property type="protein sequence ID" value="MFD1191150.1"/>
    <property type="molecule type" value="Genomic_DNA"/>
</dbReference>
<dbReference type="PROSITE" id="PS50995">
    <property type="entry name" value="HTH_MARR_2"/>
    <property type="match status" value="1"/>
</dbReference>
<dbReference type="InterPro" id="IPR052526">
    <property type="entry name" value="HTH-type_Bedaq_tolerance"/>
</dbReference>
<dbReference type="InterPro" id="IPR036390">
    <property type="entry name" value="WH_DNA-bd_sf"/>
</dbReference>
<dbReference type="PANTHER" id="PTHR39515">
    <property type="entry name" value="CONSERVED PROTEIN"/>
    <property type="match status" value="1"/>
</dbReference>
<keyword evidence="2" id="KW-0238">DNA-binding</keyword>
<evidence type="ECO:0000259" key="4">
    <source>
        <dbReference type="PROSITE" id="PS50995"/>
    </source>
</evidence>
<keyword evidence="3" id="KW-0804">Transcription</keyword>
<dbReference type="Gene3D" id="1.10.10.10">
    <property type="entry name" value="Winged helix-like DNA-binding domain superfamily/Winged helix DNA-binding domain"/>
    <property type="match status" value="1"/>
</dbReference>
<evidence type="ECO:0000313" key="6">
    <source>
        <dbReference type="Proteomes" id="UP001597216"/>
    </source>
</evidence>
<keyword evidence="6" id="KW-1185">Reference proteome</keyword>
<dbReference type="InterPro" id="IPR023187">
    <property type="entry name" value="Tscrpt_reg_MarR-type_CS"/>
</dbReference>
<dbReference type="SUPFAM" id="SSF46785">
    <property type="entry name" value="Winged helix' DNA-binding domain"/>
    <property type="match status" value="1"/>
</dbReference>
<dbReference type="PANTHER" id="PTHR39515:SF2">
    <property type="entry name" value="HTH-TYPE TRANSCRIPTIONAL REGULATOR RV0880"/>
    <property type="match status" value="1"/>
</dbReference>
<sequence length="148" mass="16053">MPTSPTTAAPELLADALRPLLLRLSRRLRQEAQKAGVSALDALILGQIHRNPGVGVCELADAERLSRPTMSGHVKRLETAGWVARADHAEDGRRSGLAVTPAGDARIEDIRRLRNDWLSSRLTQLSEAERDQIAQAAPALLKLLSLDA</sequence>
<accession>A0ABW3T680</accession>
<dbReference type="PROSITE" id="PS01117">
    <property type="entry name" value="HTH_MARR_1"/>
    <property type="match status" value="1"/>
</dbReference>
<dbReference type="RefSeq" id="WP_377353644.1">
    <property type="nucleotide sequence ID" value="NZ_JBHTLQ010000022.1"/>
</dbReference>
<proteinExistence type="predicted"/>
<dbReference type="SMART" id="SM00347">
    <property type="entry name" value="HTH_MARR"/>
    <property type="match status" value="1"/>
</dbReference>
<feature type="domain" description="HTH marR-type" evidence="4">
    <location>
        <begin position="14"/>
        <end position="142"/>
    </location>
</feature>
<gene>
    <name evidence="5" type="ORF">ACFQ27_11210</name>
</gene>
<reference evidence="6" key="1">
    <citation type="journal article" date="2019" name="Int. J. Syst. Evol. Microbiol.">
        <title>The Global Catalogue of Microorganisms (GCM) 10K type strain sequencing project: providing services to taxonomists for standard genome sequencing and annotation.</title>
        <authorList>
            <consortium name="The Broad Institute Genomics Platform"/>
            <consortium name="The Broad Institute Genome Sequencing Center for Infectious Disease"/>
            <person name="Wu L."/>
            <person name="Ma J."/>
        </authorList>
    </citation>
    <scope>NUCLEOTIDE SEQUENCE [LARGE SCALE GENOMIC DNA]</scope>
    <source>
        <strain evidence="6">CCUG 55074</strain>
    </source>
</reference>